<organism evidence="1 2">
    <name type="scientific">Polaribacter pectinis</name>
    <dbReference type="NCBI Taxonomy" id="2738844"/>
    <lineage>
        <taxon>Bacteria</taxon>
        <taxon>Pseudomonadati</taxon>
        <taxon>Bacteroidota</taxon>
        <taxon>Flavobacteriia</taxon>
        <taxon>Flavobacteriales</taxon>
        <taxon>Flavobacteriaceae</taxon>
    </lineage>
</organism>
<reference evidence="1 2" key="1">
    <citation type="submission" date="2020-08" db="EMBL/GenBank/DDBJ databases">
        <title>Polaribacter sp. L12M9 isolated from gut of the Korean scallop.</title>
        <authorList>
            <person name="Jeong Y.S."/>
        </authorList>
    </citation>
    <scope>NUCLEOTIDE SEQUENCE [LARGE SCALE GENOMIC DNA]</scope>
    <source>
        <strain evidence="1 2">L12M9</strain>
    </source>
</reference>
<dbReference type="AlphaFoldDB" id="A0A7G9LCJ8"/>
<dbReference type="KEGG" id="ppec:H9W90_04270"/>
<sequence length="498" mass="59381">MINIKDILQSFTNEKQEELILYLEKKNKRADTKNIQLVKLLIAENLSSKEICLKLYQKDNKPALHALRKRLFQSIIDFTANSNLKEENSIDMQLIKFIISARVFLKKGQFTIGYKILEKAEITAKEHQLFTILNEIYHSKIQYSYAIPSLNIDEIIINFKENQQQLLLEEKMNIAYAKIRKALQDVQHQHKIIDIKAMIENVLEDHQINISSSFSFKPLYQILQITNISSAQNFDYWNIESFLLETYELMKNHKSKEKQLFYHIEIIYLIANTLFRNKKFTQSLKYLDLMHDHMQQQKSKYFKEYNPKYKLLLALNHNYSGNQEKAIDLLIPFTNQKNIDIIAQLDIYLSLIVFYSQRKELKKAQNLFSEFYHTDKYYIEKAGIEWTIKKNIIEILLQIDLGNIDIVESRILSFKRAYFKHLKSINQKKVITFIKLVEIYYKNPEIITSNDFEDKVETSFNWIGKEKEDIFMMSFFAWLKAKMTKQDMYLVTIDFMKT</sequence>
<proteinExistence type="predicted"/>
<dbReference type="EMBL" id="CP060695">
    <property type="protein sequence ID" value="QNM86347.1"/>
    <property type="molecule type" value="Genomic_DNA"/>
</dbReference>
<evidence type="ECO:0000313" key="2">
    <source>
        <dbReference type="Proteomes" id="UP000515808"/>
    </source>
</evidence>
<name>A0A7G9LCJ8_9FLAO</name>
<gene>
    <name evidence="1" type="ORF">H9W90_04270</name>
</gene>
<protein>
    <submittedName>
        <fullName evidence="1">Uncharacterized protein</fullName>
    </submittedName>
</protein>
<accession>A0A7G9LCJ8</accession>
<evidence type="ECO:0000313" key="1">
    <source>
        <dbReference type="EMBL" id="QNM86347.1"/>
    </source>
</evidence>
<keyword evidence="2" id="KW-1185">Reference proteome</keyword>
<dbReference type="RefSeq" id="WP_187483229.1">
    <property type="nucleotide sequence ID" value="NZ_CP060695.1"/>
</dbReference>
<dbReference type="Proteomes" id="UP000515808">
    <property type="component" value="Chromosome"/>
</dbReference>